<name>A0A2H6KE51_9APIC</name>
<sequence>MRTNSISKFVRDMRQPKSVSCEIRQREEPAIEAQELQDAHVQLLSQHGRFQRKHMEHLEHVVEEALPEFLAPAVGDVVQRKRLHVFDGAVQIFQRSVYRHAPQVLQVPE</sequence>
<evidence type="ECO:0000313" key="2">
    <source>
        <dbReference type="Proteomes" id="UP000236319"/>
    </source>
</evidence>
<dbReference type="EMBL" id="BDSA01000003">
    <property type="protein sequence ID" value="GBE61272.1"/>
    <property type="molecule type" value="Genomic_DNA"/>
</dbReference>
<proteinExistence type="predicted"/>
<dbReference type="GeneID" id="39875042"/>
<reference evidence="1 2" key="1">
    <citation type="journal article" date="2017" name="BMC Genomics">
        <title>Whole-genome assembly of Babesia ovata and comparative genomics between closely related pathogens.</title>
        <authorList>
            <person name="Yamagishi J."/>
            <person name="Asada M."/>
            <person name="Hakimi H."/>
            <person name="Tanaka T.Q."/>
            <person name="Sugimoto C."/>
            <person name="Kawazu S."/>
        </authorList>
    </citation>
    <scope>NUCLEOTIDE SEQUENCE [LARGE SCALE GENOMIC DNA]</scope>
    <source>
        <strain evidence="1 2">Miyake</strain>
    </source>
</reference>
<gene>
    <name evidence="1" type="ORF">BOVATA_027650</name>
</gene>
<keyword evidence="2" id="KW-1185">Reference proteome</keyword>
<dbReference type="VEuPathDB" id="PiroplasmaDB:BOVATA_027650"/>
<protein>
    <submittedName>
        <fullName evidence="1">Family transcriptional regulator, putative</fullName>
    </submittedName>
</protein>
<organism evidence="1 2">
    <name type="scientific">Babesia ovata</name>
    <dbReference type="NCBI Taxonomy" id="189622"/>
    <lineage>
        <taxon>Eukaryota</taxon>
        <taxon>Sar</taxon>
        <taxon>Alveolata</taxon>
        <taxon>Apicomplexa</taxon>
        <taxon>Aconoidasida</taxon>
        <taxon>Piroplasmida</taxon>
        <taxon>Babesiidae</taxon>
        <taxon>Babesia</taxon>
    </lineage>
</organism>
<evidence type="ECO:0000313" key="1">
    <source>
        <dbReference type="EMBL" id="GBE61272.1"/>
    </source>
</evidence>
<comment type="caution">
    <text evidence="1">The sequence shown here is derived from an EMBL/GenBank/DDBJ whole genome shotgun (WGS) entry which is preliminary data.</text>
</comment>
<dbReference type="RefSeq" id="XP_028867515.1">
    <property type="nucleotide sequence ID" value="XM_029011682.1"/>
</dbReference>
<accession>A0A2H6KE51</accession>
<dbReference type="Proteomes" id="UP000236319">
    <property type="component" value="Unassembled WGS sequence"/>
</dbReference>
<dbReference type="AlphaFoldDB" id="A0A2H6KE51"/>